<keyword evidence="5" id="KW-1185">Reference proteome</keyword>
<sequence length="272" mass="30688">MAARRRGVGVGVVQQKKEIQAKFQAKGSELASEQLNQFSQQLTVFTTKLEEFAHKHRDEIRKNSQFRRHFQDMCASVGVDPLASSKGFWAEKLGVGDFYYELAVQIVEVCLSTSHINGGVMTIDELRNRLMRSRSTTRREAISTDDIIRAVDKLKVLGNGFELIALGSGRFLVQSVPGELNMDDSRVLQLAEDAAYVTKCKVLKELIMDRLRWDERRAEAVLEHLVKEGIAWVDNQPTDTVQYWIPSLFLQQYCHSSSSTSVSDSIASIAIF</sequence>
<dbReference type="InterPro" id="IPR036388">
    <property type="entry name" value="WH-like_DNA-bd_sf"/>
</dbReference>
<evidence type="ECO:0000313" key="5">
    <source>
        <dbReference type="Proteomes" id="UP000050794"/>
    </source>
</evidence>
<dbReference type="EMBL" id="UYWY01021497">
    <property type="protein sequence ID" value="VDM44286.1"/>
    <property type="molecule type" value="Genomic_DNA"/>
</dbReference>
<dbReference type="AlphaFoldDB" id="A0A183UWU5"/>
<dbReference type="FunFam" id="1.10.10.10:FF:000632">
    <property type="entry name" value="Vacuolar-sorting protein SNF8"/>
    <property type="match status" value="1"/>
</dbReference>
<evidence type="ECO:0000313" key="4">
    <source>
        <dbReference type="EMBL" id="VDM44286.1"/>
    </source>
</evidence>
<dbReference type="PIRSF" id="PIRSF017215">
    <property type="entry name" value="ESCRT2_Vps22"/>
    <property type="match status" value="1"/>
</dbReference>
<evidence type="ECO:0000313" key="6">
    <source>
        <dbReference type="WBParaSite" id="TCNE_0001296501-mRNA-1"/>
    </source>
</evidence>
<dbReference type="Gene3D" id="1.10.10.10">
    <property type="entry name" value="Winged helix-like DNA-binding domain superfamily/Winged helix DNA-binding domain"/>
    <property type="match status" value="2"/>
</dbReference>
<dbReference type="InterPro" id="IPR040608">
    <property type="entry name" value="Snf8/Vps36"/>
</dbReference>
<accession>A0A183UWU5</accession>
<dbReference type="GO" id="GO:0000814">
    <property type="term" value="C:ESCRT II complex"/>
    <property type="evidence" value="ECO:0007669"/>
    <property type="project" value="UniProtKB-UniRule"/>
</dbReference>
<comment type="subunit">
    <text evidence="3">Component of the endosomal sorting complex required for transport II (ESCRT-II).</text>
</comment>
<dbReference type="GO" id="GO:0043328">
    <property type="term" value="P:protein transport to vacuole involved in ubiquitin-dependent protein catabolic process via the multivesicular body sorting pathway"/>
    <property type="evidence" value="ECO:0007669"/>
    <property type="project" value="TreeGrafter"/>
</dbReference>
<dbReference type="Pfam" id="PF04157">
    <property type="entry name" value="EAP30"/>
    <property type="match status" value="1"/>
</dbReference>
<keyword evidence="3" id="KW-0813">Transport</keyword>
<protein>
    <recommendedName>
        <fullName evidence="2 3">Vacuolar-sorting protein SNF8</fullName>
    </recommendedName>
</protein>
<dbReference type="PANTHER" id="PTHR12806:SF0">
    <property type="entry name" value="VACUOLAR-SORTING PROTEIN SNF8"/>
    <property type="match status" value="1"/>
</dbReference>
<dbReference type="PANTHER" id="PTHR12806">
    <property type="entry name" value="EAP30 SUBUNIT OF ELL COMPLEX"/>
    <property type="match status" value="1"/>
</dbReference>
<reference evidence="6" key="1">
    <citation type="submission" date="2016-06" db="UniProtKB">
        <authorList>
            <consortium name="WormBaseParasite"/>
        </authorList>
    </citation>
    <scope>IDENTIFICATION</scope>
</reference>
<organism evidence="5 6">
    <name type="scientific">Toxocara canis</name>
    <name type="common">Canine roundworm</name>
    <dbReference type="NCBI Taxonomy" id="6265"/>
    <lineage>
        <taxon>Eukaryota</taxon>
        <taxon>Metazoa</taxon>
        <taxon>Ecdysozoa</taxon>
        <taxon>Nematoda</taxon>
        <taxon>Chromadorea</taxon>
        <taxon>Rhabditida</taxon>
        <taxon>Spirurina</taxon>
        <taxon>Ascaridomorpha</taxon>
        <taxon>Ascaridoidea</taxon>
        <taxon>Toxocaridae</taxon>
        <taxon>Toxocara</taxon>
    </lineage>
</organism>
<dbReference type="Gene3D" id="6.10.140.180">
    <property type="match status" value="1"/>
</dbReference>
<gene>
    <name evidence="4" type="ORF">TCNE_LOCUS12965</name>
</gene>
<dbReference type="InterPro" id="IPR036390">
    <property type="entry name" value="WH_DNA-bd_sf"/>
</dbReference>
<reference evidence="4 5" key="2">
    <citation type="submission" date="2018-11" db="EMBL/GenBank/DDBJ databases">
        <authorList>
            <consortium name="Pathogen Informatics"/>
        </authorList>
    </citation>
    <scope>NUCLEOTIDE SEQUENCE [LARGE SCALE GENOMIC DNA]</scope>
</reference>
<comment type="similarity">
    <text evidence="1 3">Belongs to the SNF8 family.</text>
</comment>
<dbReference type="FunFam" id="1.10.10.10:FF:000085">
    <property type="entry name" value="Vacuolar-sorting protein SNF8"/>
    <property type="match status" value="1"/>
</dbReference>
<dbReference type="SUPFAM" id="SSF46785">
    <property type="entry name" value="Winged helix' DNA-binding domain"/>
    <property type="match status" value="2"/>
</dbReference>
<dbReference type="Proteomes" id="UP000050794">
    <property type="component" value="Unassembled WGS sequence"/>
</dbReference>
<dbReference type="WBParaSite" id="TCNE_0001296501-mRNA-1">
    <property type="protein sequence ID" value="TCNE_0001296501-mRNA-1"/>
    <property type="gene ID" value="TCNE_0001296501"/>
</dbReference>
<keyword evidence="3" id="KW-0653">Protein transport</keyword>
<dbReference type="InterPro" id="IPR016689">
    <property type="entry name" value="ESCRT-2_cplx_Snf8"/>
</dbReference>
<comment type="function">
    <text evidence="3">Component of the endosomal sorting complex required for transport II (ESCRT-II), which is required for multivesicular body (MVB) formation and sorting of endosomal cargo proteins into MVBs.</text>
</comment>
<evidence type="ECO:0000256" key="3">
    <source>
        <dbReference type="PIRNR" id="PIRNR017215"/>
    </source>
</evidence>
<evidence type="ECO:0000256" key="1">
    <source>
        <dbReference type="ARBA" id="ARBA00009834"/>
    </source>
</evidence>
<proteinExistence type="inferred from homology"/>
<name>A0A183UWU5_TOXCA</name>
<evidence type="ECO:0000256" key="2">
    <source>
        <dbReference type="ARBA" id="ARBA00017052"/>
    </source>
</evidence>